<reference evidence="1" key="2">
    <citation type="submission" date="2020-05" db="UniProtKB">
        <authorList>
            <consortium name="EnsemblMetazoa"/>
        </authorList>
    </citation>
    <scope>IDENTIFICATION</scope>
    <source>
        <strain evidence="1">maculatus3</strain>
    </source>
</reference>
<dbReference type="AlphaFoldDB" id="A0A182SMP0"/>
<dbReference type="Proteomes" id="UP000075901">
    <property type="component" value="Unassembled WGS sequence"/>
</dbReference>
<evidence type="ECO:0000313" key="2">
    <source>
        <dbReference type="Proteomes" id="UP000075901"/>
    </source>
</evidence>
<reference evidence="2" key="1">
    <citation type="submission" date="2013-09" db="EMBL/GenBank/DDBJ databases">
        <title>The Genome Sequence of Anopheles maculatus species B.</title>
        <authorList>
            <consortium name="The Broad Institute Genomics Platform"/>
            <person name="Neafsey D.E."/>
            <person name="Besansky N."/>
            <person name="Howell P."/>
            <person name="Walton C."/>
            <person name="Young S.K."/>
            <person name="Zeng Q."/>
            <person name="Gargeya S."/>
            <person name="Fitzgerald M."/>
            <person name="Haas B."/>
            <person name="Abouelleil A."/>
            <person name="Allen A.W."/>
            <person name="Alvarado L."/>
            <person name="Arachchi H.M."/>
            <person name="Berlin A.M."/>
            <person name="Chapman S.B."/>
            <person name="Gainer-Dewar J."/>
            <person name="Goldberg J."/>
            <person name="Griggs A."/>
            <person name="Gujja S."/>
            <person name="Hansen M."/>
            <person name="Howarth C."/>
            <person name="Imamovic A."/>
            <person name="Ireland A."/>
            <person name="Larimer J."/>
            <person name="McCowan C."/>
            <person name="Murphy C."/>
            <person name="Pearson M."/>
            <person name="Poon T.W."/>
            <person name="Priest M."/>
            <person name="Roberts A."/>
            <person name="Saif S."/>
            <person name="Shea T."/>
            <person name="Sisk P."/>
            <person name="Sykes S."/>
            <person name="Wortman J."/>
            <person name="Nusbaum C."/>
            <person name="Birren B."/>
        </authorList>
    </citation>
    <scope>NUCLEOTIDE SEQUENCE [LARGE SCALE GENOMIC DNA]</scope>
    <source>
        <strain evidence="2">maculatus3</strain>
    </source>
</reference>
<keyword evidence="2" id="KW-1185">Reference proteome</keyword>
<organism evidence="1 2">
    <name type="scientific">Anopheles maculatus</name>
    <dbReference type="NCBI Taxonomy" id="74869"/>
    <lineage>
        <taxon>Eukaryota</taxon>
        <taxon>Metazoa</taxon>
        <taxon>Ecdysozoa</taxon>
        <taxon>Arthropoda</taxon>
        <taxon>Hexapoda</taxon>
        <taxon>Insecta</taxon>
        <taxon>Pterygota</taxon>
        <taxon>Neoptera</taxon>
        <taxon>Endopterygota</taxon>
        <taxon>Diptera</taxon>
        <taxon>Nematocera</taxon>
        <taxon>Culicoidea</taxon>
        <taxon>Culicidae</taxon>
        <taxon>Anophelinae</taxon>
        <taxon>Anopheles</taxon>
        <taxon>Anopheles maculatus group</taxon>
    </lineage>
</organism>
<protein>
    <submittedName>
        <fullName evidence="1">Uncharacterized protein</fullName>
    </submittedName>
</protein>
<sequence length="165" mass="19533">MKVDTNVSTSQMEQNWTRYMVMCDRKDIRQPVNFQEENEVQATLVGNKALAKQYEIENPVDRGTQSTRWILNTPVWTVHNRLVHTGITHVEGGWPKDIDCWRDEELMTRYRRKQEKSEAYVQQMRGLTRYILLNLPPVAESEECLKTDDILEAGNRYRAKLVFWN</sequence>
<proteinExistence type="predicted"/>
<name>A0A182SMP0_9DIPT</name>
<dbReference type="VEuPathDB" id="VectorBase:AMAM009832"/>
<dbReference type="EnsemblMetazoa" id="AMAM009832-RA">
    <property type="protein sequence ID" value="AMAM009832-PA"/>
    <property type="gene ID" value="AMAM009832"/>
</dbReference>
<accession>A0A182SMP0</accession>
<evidence type="ECO:0000313" key="1">
    <source>
        <dbReference type="EnsemblMetazoa" id="AMAM009832-PA"/>
    </source>
</evidence>